<dbReference type="Proteomes" id="UP001529510">
    <property type="component" value="Unassembled WGS sequence"/>
</dbReference>
<feature type="compositionally biased region" description="Pro residues" evidence="1">
    <location>
        <begin position="36"/>
        <end position="50"/>
    </location>
</feature>
<feature type="region of interest" description="Disordered" evidence="1">
    <location>
        <begin position="31"/>
        <end position="62"/>
    </location>
</feature>
<organism evidence="2 3">
    <name type="scientific">Cirrhinus mrigala</name>
    <name type="common">Mrigala</name>
    <dbReference type="NCBI Taxonomy" id="683832"/>
    <lineage>
        <taxon>Eukaryota</taxon>
        <taxon>Metazoa</taxon>
        <taxon>Chordata</taxon>
        <taxon>Craniata</taxon>
        <taxon>Vertebrata</taxon>
        <taxon>Euteleostomi</taxon>
        <taxon>Actinopterygii</taxon>
        <taxon>Neopterygii</taxon>
        <taxon>Teleostei</taxon>
        <taxon>Ostariophysi</taxon>
        <taxon>Cypriniformes</taxon>
        <taxon>Cyprinidae</taxon>
        <taxon>Labeoninae</taxon>
        <taxon>Labeonini</taxon>
        <taxon>Cirrhinus</taxon>
    </lineage>
</organism>
<dbReference type="EMBL" id="JAMKFB020000010">
    <property type="protein sequence ID" value="KAL0183199.1"/>
    <property type="molecule type" value="Genomic_DNA"/>
</dbReference>
<keyword evidence="3" id="KW-1185">Reference proteome</keyword>
<reference evidence="2 3" key="1">
    <citation type="submission" date="2024-05" db="EMBL/GenBank/DDBJ databases">
        <title>Genome sequencing and assembly of Indian major carp, Cirrhinus mrigala (Hamilton, 1822).</title>
        <authorList>
            <person name="Mohindra V."/>
            <person name="Chowdhury L.M."/>
            <person name="Lal K."/>
            <person name="Jena J.K."/>
        </authorList>
    </citation>
    <scope>NUCLEOTIDE SEQUENCE [LARGE SCALE GENOMIC DNA]</scope>
    <source>
        <strain evidence="2">CM1030</strain>
        <tissue evidence="2">Blood</tissue>
    </source>
</reference>
<name>A0ABD0QAB0_CIRMR</name>
<feature type="compositionally biased region" description="Low complexity" evidence="1">
    <location>
        <begin position="51"/>
        <end position="62"/>
    </location>
</feature>
<evidence type="ECO:0000313" key="3">
    <source>
        <dbReference type="Proteomes" id="UP001529510"/>
    </source>
</evidence>
<evidence type="ECO:0000256" key="1">
    <source>
        <dbReference type="SAM" id="MobiDB-lite"/>
    </source>
</evidence>
<proteinExistence type="predicted"/>
<gene>
    <name evidence="2" type="ORF">M9458_022574</name>
</gene>
<protein>
    <submittedName>
        <fullName evidence="2">Uncharacterized protein</fullName>
    </submittedName>
</protein>
<accession>A0ABD0QAB0</accession>
<comment type="caution">
    <text evidence="2">The sequence shown here is derived from an EMBL/GenBank/DDBJ whole genome shotgun (WGS) entry which is preliminary data.</text>
</comment>
<feature type="non-terminal residue" evidence="2">
    <location>
        <position position="1"/>
    </location>
</feature>
<feature type="non-terminal residue" evidence="2">
    <location>
        <position position="62"/>
    </location>
</feature>
<dbReference type="AlphaFoldDB" id="A0ABD0QAB0"/>
<sequence>GPPLLGSLGIAGLWETLPFAHQLLNPILEAKLGLDTPPPPPPSPPPPPLSVPFSSSPTMVFL</sequence>
<evidence type="ECO:0000313" key="2">
    <source>
        <dbReference type="EMBL" id="KAL0183199.1"/>
    </source>
</evidence>